<dbReference type="InterPro" id="IPR021102">
    <property type="entry name" value="PNGase_A"/>
</dbReference>
<evidence type="ECO:0000256" key="1">
    <source>
        <dbReference type="SAM" id="SignalP"/>
    </source>
</evidence>
<accession>A0ABD1WJA4</accession>
<protein>
    <submittedName>
        <fullName evidence="3">Peptide-N4-(N-acetyl-beta-glucosaminyl) asparagine amidase A protein</fullName>
    </submittedName>
</protein>
<dbReference type="PANTHER" id="PTHR31104">
    <property type="entry name" value="PEPTIDE-N4-(N-ACETYL-BETA-GLUCOSAMINYL)ASPARAGINE AMIDASE A PROTEIN"/>
    <property type="match status" value="1"/>
</dbReference>
<feature type="chain" id="PRO_5044822341" evidence="1">
    <location>
        <begin position="21"/>
        <end position="616"/>
    </location>
</feature>
<dbReference type="InterPro" id="IPR056948">
    <property type="entry name" value="PNGaseA_N"/>
</dbReference>
<gene>
    <name evidence="3" type="ORF">Fot_11294</name>
</gene>
<name>A0ABD1WJA4_9LAMI</name>
<dbReference type="EMBL" id="JBFOLJ010000003">
    <property type="protein sequence ID" value="KAL2549764.1"/>
    <property type="molecule type" value="Genomic_DNA"/>
</dbReference>
<evidence type="ECO:0000259" key="2">
    <source>
        <dbReference type="Pfam" id="PF12222"/>
    </source>
</evidence>
<dbReference type="Pfam" id="PF12222">
    <property type="entry name" value="PNGaseA"/>
    <property type="match status" value="1"/>
</dbReference>
<evidence type="ECO:0000313" key="3">
    <source>
        <dbReference type="EMBL" id="KAL2549764.1"/>
    </source>
</evidence>
<dbReference type="Proteomes" id="UP001604277">
    <property type="component" value="Unassembled WGS sequence"/>
</dbReference>
<organism evidence="3 4">
    <name type="scientific">Forsythia ovata</name>
    <dbReference type="NCBI Taxonomy" id="205694"/>
    <lineage>
        <taxon>Eukaryota</taxon>
        <taxon>Viridiplantae</taxon>
        <taxon>Streptophyta</taxon>
        <taxon>Embryophyta</taxon>
        <taxon>Tracheophyta</taxon>
        <taxon>Spermatophyta</taxon>
        <taxon>Magnoliopsida</taxon>
        <taxon>eudicotyledons</taxon>
        <taxon>Gunneridae</taxon>
        <taxon>Pentapetalae</taxon>
        <taxon>asterids</taxon>
        <taxon>lamiids</taxon>
        <taxon>Lamiales</taxon>
        <taxon>Oleaceae</taxon>
        <taxon>Forsythieae</taxon>
        <taxon>Forsythia</taxon>
    </lineage>
</organism>
<comment type="caution">
    <text evidence="3">The sequence shown here is derived from an EMBL/GenBank/DDBJ whole genome shotgun (WGS) entry which is preliminary data.</text>
</comment>
<feature type="signal peptide" evidence="1">
    <location>
        <begin position="1"/>
        <end position="20"/>
    </location>
</feature>
<keyword evidence="1" id="KW-0732">Signal</keyword>
<reference evidence="4" key="1">
    <citation type="submission" date="2024-07" db="EMBL/GenBank/DDBJ databases">
        <title>Two chromosome-level genome assemblies of Korean endemic species Abeliophyllum distichum and Forsythia ovata (Oleaceae).</title>
        <authorList>
            <person name="Jang H."/>
        </authorList>
    </citation>
    <scope>NUCLEOTIDE SEQUENCE [LARGE SCALE GENOMIC DNA]</scope>
</reference>
<keyword evidence="4" id="KW-1185">Reference proteome</keyword>
<evidence type="ECO:0000313" key="4">
    <source>
        <dbReference type="Proteomes" id="UP001604277"/>
    </source>
</evidence>
<feature type="domain" description="Peptide N-acetyl-beta-D-glucosaminyl asparaginase amidase A N-terminal" evidence="2">
    <location>
        <begin position="71"/>
        <end position="420"/>
    </location>
</feature>
<sequence>MPPPPLILLLFTFSIPISSSFVAAAPPQPPLRHQSHFTKRNYHLKNDNKLSDSYQQYFEITRPLPFDTLIPSCTLPVFSNNFYNTTGLPPSTVDYSPPANCTWSHVSLHLSVASNGSQYDRIAALWLDGAELLRTSTAESTAVGVFWNVRKDITRYSSLLRQENLTLSVMLENVVNDVSTSVYRLNLTFLYYDTDSNESRSNGVNFPLSLFPLNKISTVMKRGKKPVNSTLNRDENSLNLYEKPANLIIPVSGNGDEGFWFRIENGSDVKYMGIQIPSNTYKAVIEVYVSFHGNDEFWYSNPPDSYIDMNNLNTKRGHGAYREVLVTLDDNVVGSVIPFPVIFTGGINPLFWEPIVSIGAFDLPSYDIELTPFLGMLLDGKVHSFGLKVADAISFWLVDANLHLWLDDNLKEVQAMAIKYSVPSINLERESKFHQLDGSFEIEGKRESEFSGWVNSSMGNLTTYFYQKLKFENTIKFNKDGTEKVVKQTVNVKRKLRVESNTGTLISSTTVKRKYPLKITSLTLAGSAKNTYLMFTNLEHSLTEKKSDENFSSSLVNSQQSGGWMFVRDHDVLSGAATTHQRYTYKDDVGCYSKTVSAANGELRNDTASLLCSSSL</sequence>
<dbReference type="AlphaFoldDB" id="A0ABD1WJA4"/>
<proteinExistence type="predicted"/>
<dbReference type="Pfam" id="PF25156">
    <property type="entry name" value="PNGase_A_C"/>
    <property type="match status" value="1"/>
</dbReference>